<dbReference type="AlphaFoldDB" id="A0A109N174"/>
<evidence type="ECO:0000256" key="1">
    <source>
        <dbReference type="ARBA" id="ARBA00004651"/>
    </source>
</evidence>
<evidence type="ECO:0000256" key="9">
    <source>
        <dbReference type="HAMAP-Rule" id="MF_01461"/>
    </source>
</evidence>
<dbReference type="PANTHER" id="PTHR33514:SF13">
    <property type="entry name" value="PROTEIN ABCI12, CHLOROPLASTIC"/>
    <property type="match status" value="1"/>
</dbReference>
<sequence>MLDKMIIGRYVPANSLLHKMDPRAKLLLVFLFVCVVFLANNFFSYGLLAVFTILLISISKIPLRYLYNGLKPIFFLIVFTFLLHILFTKEGELLFEYGWFEIYEGGLIQGLFISIRFTLLILVTSLLTLTTTPISITDGMEELLGPLKKWKMPVHELALMMSIALRFIPTLMEETEKIMKAQTARGVDFSSGPIKERVKSIVPLLVPLFVSSFKRAEELATAMESRGYRGGEGRTKYRQLSWKTSDSLLMVSLGLLTVMLVLLRS</sequence>
<evidence type="ECO:0000313" key="10">
    <source>
        <dbReference type="EMBL" id="KWW21603.1"/>
    </source>
</evidence>
<dbReference type="InterPro" id="IPR003339">
    <property type="entry name" value="ABC/ECF_trnsptr_transmembrane"/>
</dbReference>
<keyword evidence="7 9" id="KW-1133">Transmembrane helix</keyword>
<feature type="transmembrane region" description="Helical" evidence="9">
    <location>
        <begin position="107"/>
        <end position="129"/>
    </location>
</feature>
<name>A0A109N174_9BACI</name>
<dbReference type="Pfam" id="PF02361">
    <property type="entry name" value="CbiQ"/>
    <property type="match status" value="1"/>
</dbReference>
<comment type="subunit">
    <text evidence="9">Forms a stable energy-coupling factor (ECF) transporter complex composed of 2 membrane-embedded substrate-binding proteins (S component), 2 ATP-binding proteins (A component) and 2 transmembrane proteins (T component).</text>
</comment>
<comment type="caution">
    <text evidence="10">The sequence shown here is derived from an EMBL/GenBank/DDBJ whole genome shotgun (WGS) entry which is preliminary data.</text>
</comment>
<proteinExistence type="inferred from homology"/>
<evidence type="ECO:0000256" key="8">
    <source>
        <dbReference type="ARBA" id="ARBA00023136"/>
    </source>
</evidence>
<organism evidence="10 11">
    <name type="scientific">Peribacillus simplex</name>
    <dbReference type="NCBI Taxonomy" id="1478"/>
    <lineage>
        <taxon>Bacteria</taxon>
        <taxon>Bacillati</taxon>
        <taxon>Bacillota</taxon>
        <taxon>Bacilli</taxon>
        <taxon>Bacillales</taxon>
        <taxon>Bacillaceae</taxon>
        <taxon>Peribacillus</taxon>
    </lineage>
</organism>
<comment type="function">
    <text evidence="9">Transmembrane (T) component of an energy-coupling factor (ECF) ABC-transporter complex. Unlike classic ABC transporters this ECF transporter provides the energy necessary to transport a number of different substrates.</text>
</comment>
<dbReference type="GO" id="GO:0005886">
    <property type="term" value="C:plasma membrane"/>
    <property type="evidence" value="ECO:0007669"/>
    <property type="project" value="UniProtKB-SubCell"/>
</dbReference>
<comment type="similarity">
    <text evidence="2 9">Belongs to the energy-coupling factor EcfT family.</text>
</comment>
<dbReference type="GO" id="GO:0022857">
    <property type="term" value="F:transmembrane transporter activity"/>
    <property type="evidence" value="ECO:0007669"/>
    <property type="project" value="UniProtKB-UniRule"/>
</dbReference>
<dbReference type="Proteomes" id="UP000064189">
    <property type="component" value="Unassembled WGS sequence"/>
</dbReference>
<accession>A0A109N174</accession>
<reference evidence="10 11" key="1">
    <citation type="submission" date="2015-11" db="EMBL/GenBank/DDBJ databases">
        <title>Genome Sequence of Bacillus simplex strain VanAntwerpen2.</title>
        <authorList>
            <person name="Couger M.B."/>
        </authorList>
    </citation>
    <scope>NUCLEOTIDE SEQUENCE [LARGE SCALE GENOMIC DNA]</scope>
    <source>
        <strain evidence="10 11">VanAntwerpen02</strain>
    </source>
</reference>
<keyword evidence="5 9" id="KW-1003">Cell membrane</keyword>
<evidence type="ECO:0000313" key="11">
    <source>
        <dbReference type="Proteomes" id="UP000064189"/>
    </source>
</evidence>
<evidence type="ECO:0000256" key="6">
    <source>
        <dbReference type="ARBA" id="ARBA00022692"/>
    </source>
</evidence>
<feature type="transmembrane region" description="Helical" evidence="9">
    <location>
        <begin position="26"/>
        <end position="58"/>
    </location>
</feature>
<evidence type="ECO:0000256" key="2">
    <source>
        <dbReference type="ARBA" id="ARBA00005660"/>
    </source>
</evidence>
<protein>
    <recommendedName>
        <fullName evidence="3 9">Energy-coupling factor transporter transmembrane protein EcfT</fullName>
        <shortName evidence="9">ECF transporter T component EcfT</shortName>
    </recommendedName>
</protein>
<dbReference type="HAMAP" id="MF_01461">
    <property type="entry name" value="EcfT"/>
    <property type="match status" value="1"/>
</dbReference>
<dbReference type="EMBL" id="LNNH01000011">
    <property type="protein sequence ID" value="KWW21603.1"/>
    <property type="molecule type" value="Genomic_DNA"/>
</dbReference>
<keyword evidence="6 9" id="KW-0812">Transmembrane</keyword>
<dbReference type="RefSeq" id="WP_061141113.1">
    <property type="nucleotide sequence ID" value="NZ_LNNH01000011.1"/>
</dbReference>
<keyword evidence="11" id="KW-1185">Reference proteome</keyword>
<comment type="subcellular location">
    <subcellularLocation>
        <location evidence="1 9">Cell membrane</location>
        <topology evidence="1 9">Multi-pass membrane protein</topology>
    </subcellularLocation>
</comment>
<evidence type="ECO:0000256" key="7">
    <source>
        <dbReference type="ARBA" id="ARBA00022989"/>
    </source>
</evidence>
<evidence type="ECO:0000256" key="4">
    <source>
        <dbReference type="ARBA" id="ARBA00022448"/>
    </source>
</evidence>
<feature type="transmembrane region" description="Helical" evidence="9">
    <location>
        <begin position="65"/>
        <end position="87"/>
    </location>
</feature>
<evidence type="ECO:0000256" key="3">
    <source>
        <dbReference type="ARBA" id="ARBA00014042"/>
    </source>
</evidence>
<keyword evidence="4 9" id="KW-0813">Transport</keyword>
<dbReference type="PANTHER" id="PTHR33514">
    <property type="entry name" value="PROTEIN ABCI12, CHLOROPLASTIC"/>
    <property type="match status" value="1"/>
</dbReference>
<feature type="transmembrane region" description="Helical" evidence="9">
    <location>
        <begin position="247"/>
        <end position="263"/>
    </location>
</feature>
<keyword evidence="8 9" id="KW-0472">Membrane</keyword>
<dbReference type="InterPro" id="IPR024919">
    <property type="entry name" value="EcfT"/>
</dbReference>
<gene>
    <name evidence="9" type="primary">ecfT</name>
    <name evidence="10" type="ORF">AS888_13990</name>
</gene>
<evidence type="ECO:0000256" key="5">
    <source>
        <dbReference type="ARBA" id="ARBA00022475"/>
    </source>
</evidence>
<dbReference type="CDD" id="cd16914">
    <property type="entry name" value="EcfT"/>
    <property type="match status" value="1"/>
</dbReference>